<dbReference type="HOGENOM" id="CLU_005679_10_3_3"/>
<evidence type="ECO:0008006" key="13">
    <source>
        <dbReference type="Google" id="ProtNLM"/>
    </source>
</evidence>
<feature type="transmembrane region" description="Helical" evidence="8">
    <location>
        <begin position="148"/>
        <end position="165"/>
    </location>
</feature>
<dbReference type="EMBL" id="BX548174">
    <property type="protein sequence ID" value="CAE19585.1"/>
    <property type="molecule type" value="Genomic_DNA"/>
</dbReference>
<dbReference type="KEGG" id="pmm:PMM1126"/>
<feature type="domain" description="Acyltransferase 3" evidence="9">
    <location>
        <begin position="10"/>
        <end position="329"/>
    </location>
</feature>
<dbReference type="PANTHER" id="PTHR23028">
    <property type="entry name" value="ACETYLTRANSFERASE"/>
    <property type="match status" value="1"/>
</dbReference>
<feature type="transmembrane region" description="Helical" evidence="8">
    <location>
        <begin position="78"/>
        <end position="98"/>
    </location>
</feature>
<feature type="transmembrane region" description="Helical" evidence="8">
    <location>
        <begin position="312"/>
        <end position="330"/>
    </location>
</feature>
<dbReference type="Pfam" id="PF01757">
    <property type="entry name" value="Acyl_transf_3"/>
    <property type="match status" value="1"/>
</dbReference>
<protein>
    <recommendedName>
        <fullName evidence="13">Acyltransferase</fullName>
    </recommendedName>
</protein>
<dbReference type="GO" id="GO:0005886">
    <property type="term" value="C:plasma membrane"/>
    <property type="evidence" value="ECO:0007669"/>
    <property type="project" value="UniProtKB-SubCell"/>
</dbReference>
<organism evidence="11 12">
    <name type="scientific">Prochlorococcus marinus subsp. pastoris (strain CCMP1986 / NIES-2087 / MED4)</name>
    <dbReference type="NCBI Taxonomy" id="59919"/>
    <lineage>
        <taxon>Bacteria</taxon>
        <taxon>Bacillati</taxon>
        <taxon>Cyanobacteriota</taxon>
        <taxon>Cyanophyceae</taxon>
        <taxon>Synechococcales</taxon>
        <taxon>Prochlorococcaceae</taxon>
        <taxon>Prochlorococcus</taxon>
    </lineage>
</organism>
<dbReference type="Pfam" id="PF19040">
    <property type="entry name" value="SGNH"/>
    <property type="match status" value="1"/>
</dbReference>
<dbReference type="STRING" id="59919.PMM1126"/>
<evidence type="ECO:0000256" key="8">
    <source>
        <dbReference type="SAM" id="Phobius"/>
    </source>
</evidence>
<feature type="transmembrane region" description="Helical" evidence="8">
    <location>
        <begin position="351"/>
        <end position="371"/>
    </location>
</feature>
<feature type="transmembrane region" description="Helical" evidence="8">
    <location>
        <begin position="281"/>
        <end position="300"/>
    </location>
</feature>
<evidence type="ECO:0000256" key="2">
    <source>
        <dbReference type="ARBA" id="ARBA00022475"/>
    </source>
</evidence>
<dbReference type="OrthoDB" id="572802at2"/>
<keyword evidence="5 8" id="KW-1133">Transmembrane helix</keyword>
<evidence type="ECO:0000256" key="4">
    <source>
        <dbReference type="ARBA" id="ARBA00022692"/>
    </source>
</evidence>
<dbReference type="GO" id="GO:0016747">
    <property type="term" value="F:acyltransferase activity, transferring groups other than amino-acyl groups"/>
    <property type="evidence" value="ECO:0007669"/>
    <property type="project" value="InterPro"/>
</dbReference>
<dbReference type="eggNOG" id="COG1835">
    <property type="taxonomic scope" value="Bacteria"/>
</dbReference>
<keyword evidence="2" id="KW-1003">Cell membrane</keyword>
<feature type="transmembrane region" description="Helical" evidence="8">
    <location>
        <begin position="229"/>
        <end position="246"/>
    </location>
</feature>
<dbReference type="AlphaFoldDB" id="Q7V0X3"/>
<keyword evidence="4 8" id="KW-0812">Transmembrane</keyword>
<sequence length="671" mass="77652">MNIIPSKYRPEIDGLRAIAVLGVIINHLNKEFLLSGFLGVDIFFVISGFVISSSLYGRDSKNFIDFIQNFYIRRLRRIVPALAVFIIISSILICLFNSDPQISLRTGASSAFGLSNLYLIRHATDYFAEDADLNIFTHTWSLGVEEQFYFIYPFFIWFTGFSRSAKKSLRNLFIVLIIFSIPSLSLYLHLYKSNPDAAYFLMPTRFWEISFGGLTFVLSRYKIVEKFKYRHLSEILIFLILISIMMFPREFINLSTILTVFCTTLFILLTKEDFLAYKFLTNRFIVFIGKISYSLYLWHWTVICISRWTFGITWWTIPIQILLSFFLAFFSYKYVEIPLRSREYDVKKFGLLILNIIIAFSSGLIAIFLSLNNSVLFTGQSPTFNAGNKWRYAIKSVSKKINGRKCHADGGYTQEKIDELFDHCIIYNKSPNKIDKTIAFVGDSHAQTLMSAQDIFYNRGLNLIHYTHAGCPFPPLDFGILPSKCNQFIKLSSTKILNKLGQDDILVIYGYHLSYLGDQKHPDTRNTIFNINDEISINAEEKINIYINSIKSFVQKANAKGIKTYLITSSLRNSIPHPEWFRPFQENNHNQNYLIQRKNAISLNNLFIKNLSNIEGLFLFNPLEALESCCDNFKDFSKFYRDGNHLSDYGAKVLVNKLKNFIIENDTNNKI</sequence>
<proteinExistence type="predicted"/>
<dbReference type="RefSeq" id="WP_011132759.1">
    <property type="nucleotide sequence ID" value="NC_005072.1"/>
</dbReference>
<dbReference type="InterPro" id="IPR036514">
    <property type="entry name" value="SGNH_hydro_sf"/>
</dbReference>
<keyword evidence="3" id="KW-0808">Transferase</keyword>
<evidence type="ECO:0000256" key="5">
    <source>
        <dbReference type="ARBA" id="ARBA00022989"/>
    </source>
</evidence>
<feature type="domain" description="SGNH" evidence="10">
    <location>
        <begin position="418"/>
        <end position="658"/>
    </location>
</feature>
<comment type="subcellular location">
    <subcellularLocation>
        <location evidence="1">Cell membrane</location>
        <topology evidence="1">Multi-pass membrane protein</topology>
    </subcellularLocation>
</comment>
<gene>
    <name evidence="11" type="ordered locus">PMM1126</name>
</gene>
<dbReference type="Proteomes" id="UP000001026">
    <property type="component" value="Chromosome"/>
</dbReference>
<evidence type="ECO:0000256" key="3">
    <source>
        <dbReference type="ARBA" id="ARBA00022679"/>
    </source>
</evidence>
<name>Q7V0X3_PROMP</name>
<keyword evidence="7" id="KW-0012">Acyltransferase</keyword>
<evidence type="ECO:0000256" key="1">
    <source>
        <dbReference type="ARBA" id="ARBA00004651"/>
    </source>
</evidence>
<dbReference type="GO" id="GO:0009103">
    <property type="term" value="P:lipopolysaccharide biosynthetic process"/>
    <property type="evidence" value="ECO:0007669"/>
    <property type="project" value="TreeGrafter"/>
</dbReference>
<evidence type="ECO:0000256" key="6">
    <source>
        <dbReference type="ARBA" id="ARBA00023136"/>
    </source>
</evidence>
<feature type="transmembrane region" description="Helical" evidence="8">
    <location>
        <begin position="197"/>
        <end position="217"/>
    </location>
</feature>
<dbReference type="SUPFAM" id="SSF52266">
    <property type="entry name" value="SGNH hydrolase"/>
    <property type="match status" value="1"/>
</dbReference>
<dbReference type="PANTHER" id="PTHR23028:SF53">
    <property type="entry name" value="ACYL_TRANSF_3 DOMAIN-CONTAINING PROTEIN"/>
    <property type="match status" value="1"/>
</dbReference>
<accession>Q7V0X3</accession>
<dbReference type="InterPro" id="IPR002656">
    <property type="entry name" value="Acyl_transf_3_dom"/>
</dbReference>
<evidence type="ECO:0000313" key="11">
    <source>
        <dbReference type="EMBL" id="CAE19585.1"/>
    </source>
</evidence>
<evidence type="ECO:0000259" key="9">
    <source>
        <dbReference type="Pfam" id="PF01757"/>
    </source>
</evidence>
<feature type="transmembrane region" description="Helical" evidence="8">
    <location>
        <begin position="34"/>
        <end position="57"/>
    </location>
</feature>
<feature type="transmembrane region" description="Helical" evidence="8">
    <location>
        <begin position="172"/>
        <end position="191"/>
    </location>
</feature>
<evidence type="ECO:0000259" key="10">
    <source>
        <dbReference type="Pfam" id="PF19040"/>
    </source>
</evidence>
<dbReference type="InterPro" id="IPR043968">
    <property type="entry name" value="SGNH"/>
</dbReference>
<evidence type="ECO:0000256" key="7">
    <source>
        <dbReference type="ARBA" id="ARBA00023315"/>
    </source>
</evidence>
<keyword evidence="6 8" id="KW-0472">Membrane</keyword>
<reference evidence="11 12" key="1">
    <citation type="journal article" date="2003" name="Nature">
        <title>Genome divergence in two Prochlorococcus ecotypes reflects oceanic niche differentiation.</title>
        <authorList>
            <person name="Rocap G."/>
            <person name="Larimer F.W."/>
            <person name="Lamerdin J.E."/>
            <person name="Malfatti S."/>
            <person name="Chain P."/>
            <person name="Ahlgren N.A."/>
            <person name="Arellano A."/>
            <person name="Coleman M."/>
            <person name="Hauser L."/>
            <person name="Hess W.R."/>
            <person name="Johnson Z.I."/>
            <person name="Land M.L."/>
            <person name="Lindell D."/>
            <person name="Post A.F."/>
            <person name="Regala W."/>
            <person name="Shah M."/>
            <person name="Shaw S.L."/>
            <person name="Steglich C."/>
            <person name="Sullivan M.B."/>
            <person name="Ting C.S."/>
            <person name="Tolonen A."/>
            <person name="Webb E.A."/>
            <person name="Zinser E.R."/>
            <person name="Chisholm S.W."/>
        </authorList>
    </citation>
    <scope>NUCLEOTIDE SEQUENCE [LARGE SCALE GENOMIC DNA]</scope>
    <source>
        <strain evidence="12">CCMP1986 / NIES-2087 / MED4</strain>
    </source>
</reference>
<dbReference type="Gene3D" id="3.40.50.1110">
    <property type="entry name" value="SGNH hydrolase"/>
    <property type="match status" value="1"/>
</dbReference>
<evidence type="ECO:0000313" key="12">
    <source>
        <dbReference type="Proteomes" id="UP000001026"/>
    </source>
</evidence>
<feature type="transmembrane region" description="Helical" evidence="8">
    <location>
        <begin position="252"/>
        <end position="269"/>
    </location>
</feature>
<dbReference type="InterPro" id="IPR050879">
    <property type="entry name" value="Acyltransferase_3"/>
</dbReference>